<dbReference type="OMA" id="KSWIRAT"/>
<reference evidence="3" key="2">
    <citation type="submission" date="2025-09" db="UniProtKB">
        <authorList>
            <consortium name="Ensembl"/>
        </authorList>
    </citation>
    <scope>IDENTIFICATION</scope>
</reference>
<feature type="domain" description="Reverse transcriptase" evidence="2">
    <location>
        <begin position="5"/>
        <end position="152"/>
    </location>
</feature>
<dbReference type="PANTHER" id="PTHR33332">
    <property type="entry name" value="REVERSE TRANSCRIPTASE DOMAIN-CONTAINING PROTEIN"/>
    <property type="match status" value="1"/>
</dbReference>
<dbReference type="Pfam" id="PF00078">
    <property type="entry name" value="RVT_1"/>
    <property type="match status" value="1"/>
</dbReference>
<keyword evidence="1" id="KW-1133">Transmembrane helix</keyword>
<protein>
    <recommendedName>
        <fullName evidence="2">Reverse transcriptase domain-containing protein</fullName>
    </recommendedName>
</protein>
<feature type="transmembrane region" description="Helical" evidence="1">
    <location>
        <begin position="153"/>
        <end position="174"/>
    </location>
</feature>
<dbReference type="InterPro" id="IPR000477">
    <property type="entry name" value="RT_dom"/>
</dbReference>
<reference evidence="3" key="1">
    <citation type="submission" date="2025-08" db="UniProtKB">
        <authorList>
            <consortium name="Ensembl"/>
        </authorList>
    </citation>
    <scope>IDENTIFICATION</scope>
</reference>
<keyword evidence="1" id="KW-0812">Transmembrane</keyword>
<evidence type="ECO:0000259" key="2">
    <source>
        <dbReference type="Pfam" id="PF00078"/>
    </source>
</evidence>
<evidence type="ECO:0000313" key="3">
    <source>
        <dbReference type="Ensembl" id="ENSMMOP00000026614.1"/>
    </source>
</evidence>
<name>A0A3Q3XJ42_MOLML</name>
<dbReference type="Ensembl" id="ENSMMOT00000027069.1">
    <property type="protein sequence ID" value="ENSMMOP00000026614.1"/>
    <property type="gene ID" value="ENSMMOG00000020155.1"/>
</dbReference>
<sequence length="177" mass="19327">LAADSDSASVLLLLDLSAAFDTVNHCIVLDRLQNYFGISGQMLKWLGSYLSGRSLCVLHSNTFSKSCYVRYGVQQGFGHSPLLLSMYLAPCGQIMHSFGIAFHCYADDLQPNMQIVSISRSDQAKPEACPAALRSWLLSNFLLLNSAKTDITAIRPVISMITLFCLSIIVLFIAGKG</sequence>
<keyword evidence="1" id="KW-0472">Membrane</keyword>
<accession>A0A3Q3XJ42</accession>
<evidence type="ECO:0000256" key="1">
    <source>
        <dbReference type="SAM" id="Phobius"/>
    </source>
</evidence>
<dbReference type="AlphaFoldDB" id="A0A3Q3XJ42"/>
<dbReference type="STRING" id="94237.ENSMMOP00000026614"/>
<dbReference type="Proteomes" id="UP000261620">
    <property type="component" value="Unplaced"/>
</dbReference>
<organism evidence="3 4">
    <name type="scientific">Mola mola</name>
    <name type="common">Ocean sunfish</name>
    <name type="synonym">Tetraodon mola</name>
    <dbReference type="NCBI Taxonomy" id="94237"/>
    <lineage>
        <taxon>Eukaryota</taxon>
        <taxon>Metazoa</taxon>
        <taxon>Chordata</taxon>
        <taxon>Craniata</taxon>
        <taxon>Vertebrata</taxon>
        <taxon>Euteleostomi</taxon>
        <taxon>Actinopterygii</taxon>
        <taxon>Neopterygii</taxon>
        <taxon>Teleostei</taxon>
        <taxon>Neoteleostei</taxon>
        <taxon>Acanthomorphata</taxon>
        <taxon>Eupercaria</taxon>
        <taxon>Tetraodontiformes</taxon>
        <taxon>Molidae</taxon>
        <taxon>Mola</taxon>
    </lineage>
</organism>
<keyword evidence="4" id="KW-1185">Reference proteome</keyword>
<evidence type="ECO:0000313" key="4">
    <source>
        <dbReference type="Proteomes" id="UP000261620"/>
    </source>
</evidence>
<proteinExistence type="predicted"/>